<keyword evidence="1" id="KW-0812">Transmembrane</keyword>
<feature type="transmembrane region" description="Helical" evidence="1">
    <location>
        <begin position="47"/>
        <end position="66"/>
    </location>
</feature>
<gene>
    <name evidence="2" type="ORF">IGS68_16920</name>
</gene>
<organism evidence="2 3">
    <name type="scientific">Skermanella cutis</name>
    <dbReference type="NCBI Taxonomy" id="2775420"/>
    <lineage>
        <taxon>Bacteria</taxon>
        <taxon>Pseudomonadati</taxon>
        <taxon>Pseudomonadota</taxon>
        <taxon>Alphaproteobacteria</taxon>
        <taxon>Rhodospirillales</taxon>
        <taxon>Azospirillaceae</taxon>
        <taxon>Skermanella</taxon>
    </lineage>
</organism>
<dbReference type="RefSeq" id="WP_201071526.1">
    <property type="nucleotide sequence ID" value="NZ_CP067420.1"/>
</dbReference>
<reference evidence="2" key="1">
    <citation type="submission" date="2021-02" db="EMBL/GenBank/DDBJ databases">
        <title>Skermanella TT6 skin isolate.</title>
        <authorList>
            <person name="Lee K."/>
            <person name="Ganzorig M."/>
        </authorList>
    </citation>
    <scope>NUCLEOTIDE SEQUENCE</scope>
    <source>
        <strain evidence="2">TT6</strain>
    </source>
</reference>
<accession>A0ABX7B5G4</accession>
<keyword evidence="1" id="KW-1133">Transmembrane helix</keyword>
<evidence type="ECO:0000313" key="2">
    <source>
        <dbReference type="EMBL" id="QQP87766.1"/>
    </source>
</evidence>
<dbReference type="EMBL" id="CP067420">
    <property type="protein sequence ID" value="QQP87766.1"/>
    <property type="molecule type" value="Genomic_DNA"/>
</dbReference>
<protein>
    <submittedName>
        <fullName evidence="2">Uncharacterized protein</fullName>
    </submittedName>
</protein>
<evidence type="ECO:0000313" key="3">
    <source>
        <dbReference type="Proteomes" id="UP000595197"/>
    </source>
</evidence>
<evidence type="ECO:0000256" key="1">
    <source>
        <dbReference type="SAM" id="Phobius"/>
    </source>
</evidence>
<sequence>MKITGLLLSNAGFLGLATGAVLEFGTGSGLDRLINYGLLSSLLDHRMLIVLISGFALVAGVVLYGFSVTREALDRMAAMIGAAIDAPDTCPAMPLLLTTPAAPPADVTALRPAPAAPGGTILKMMPESIVPAAASRPTP</sequence>
<name>A0ABX7B5G4_9PROT</name>
<dbReference type="Proteomes" id="UP000595197">
    <property type="component" value="Chromosome"/>
</dbReference>
<keyword evidence="3" id="KW-1185">Reference proteome</keyword>
<keyword evidence="1" id="KW-0472">Membrane</keyword>
<proteinExistence type="predicted"/>